<keyword evidence="2" id="KW-1185">Reference proteome</keyword>
<protein>
    <submittedName>
        <fullName evidence="1">GNAT family N-acetyltransferase</fullName>
    </submittedName>
</protein>
<sequence>MDAIVKVVADAFATDDPIEEYVFPDPEIRHRRSRDMLRIMIRHRFLPSGGAAVADLDGKVAGALLWYPAGYRRTLWREAISGPQLLWAMGPRATVRGLAIDAANAEVAPREPHHFLVYLGTDPSLQRTAGVGRALVRWVLAQGSAQQAPVCGICKDANVPYYAAFGFEVQRTVRIGRDGPEMNFTLAQPVPVESV</sequence>
<accession>A0ABS1MC63</accession>
<dbReference type="Gene3D" id="3.40.630.30">
    <property type="match status" value="1"/>
</dbReference>
<dbReference type="Proteomes" id="UP000602198">
    <property type="component" value="Unassembled WGS sequence"/>
</dbReference>
<dbReference type="InterPro" id="IPR016181">
    <property type="entry name" value="Acyl_CoA_acyltransferase"/>
</dbReference>
<dbReference type="SUPFAM" id="SSF55729">
    <property type="entry name" value="Acyl-CoA N-acyltransferases (Nat)"/>
    <property type="match status" value="1"/>
</dbReference>
<dbReference type="PANTHER" id="PTHR42791">
    <property type="entry name" value="GNAT FAMILY ACETYLTRANSFERASE"/>
    <property type="match status" value="1"/>
</dbReference>
<name>A0ABS1MC63_9NOCA</name>
<reference evidence="1 2" key="1">
    <citation type="submission" date="2021-01" db="EMBL/GenBank/DDBJ databases">
        <title>WGS of actinomycetes isolated from Thailand.</title>
        <authorList>
            <person name="Thawai C."/>
        </authorList>
    </citation>
    <scope>NUCLEOTIDE SEQUENCE [LARGE SCALE GENOMIC DNA]</scope>
    <source>
        <strain evidence="1 2">LPG 2</strain>
    </source>
</reference>
<dbReference type="InterPro" id="IPR052523">
    <property type="entry name" value="Trichothecene_AcTrans"/>
</dbReference>
<proteinExistence type="predicted"/>
<dbReference type="EMBL" id="JAERRJ010000011">
    <property type="protein sequence ID" value="MBL1078253.1"/>
    <property type="molecule type" value="Genomic_DNA"/>
</dbReference>
<dbReference type="PANTHER" id="PTHR42791:SF1">
    <property type="entry name" value="N-ACETYLTRANSFERASE DOMAIN-CONTAINING PROTEIN"/>
    <property type="match status" value="1"/>
</dbReference>
<organism evidence="1 2">
    <name type="scientific">Nocardia acididurans</name>
    <dbReference type="NCBI Taxonomy" id="2802282"/>
    <lineage>
        <taxon>Bacteria</taxon>
        <taxon>Bacillati</taxon>
        <taxon>Actinomycetota</taxon>
        <taxon>Actinomycetes</taxon>
        <taxon>Mycobacteriales</taxon>
        <taxon>Nocardiaceae</taxon>
        <taxon>Nocardia</taxon>
    </lineage>
</organism>
<comment type="caution">
    <text evidence="1">The sequence shown here is derived from an EMBL/GenBank/DDBJ whole genome shotgun (WGS) entry which is preliminary data.</text>
</comment>
<gene>
    <name evidence="1" type="ORF">JK358_27975</name>
</gene>
<evidence type="ECO:0000313" key="2">
    <source>
        <dbReference type="Proteomes" id="UP000602198"/>
    </source>
</evidence>
<evidence type="ECO:0000313" key="1">
    <source>
        <dbReference type="EMBL" id="MBL1078253.1"/>
    </source>
</evidence>